<reference evidence="6 7" key="1">
    <citation type="submission" date="2024-01" db="EMBL/GenBank/DDBJ databases">
        <authorList>
            <person name="Waweru B."/>
        </authorList>
    </citation>
    <scope>NUCLEOTIDE SEQUENCE [LARGE SCALE GENOMIC DNA]</scope>
</reference>
<evidence type="ECO:0000313" key="7">
    <source>
        <dbReference type="Proteomes" id="UP001314170"/>
    </source>
</evidence>
<keyword evidence="2" id="KW-0677">Repeat</keyword>
<dbReference type="AlphaFoldDB" id="A0AAV1R2Z9"/>
<keyword evidence="7" id="KW-1185">Reference proteome</keyword>
<evidence type="ECO:0000259" key="5">
    <source>
        <dbReference type="PROSITE" id="PS51017"/>
    </source>
</evidence>
<feature type="domain" description="CCT" evidence="5">
    <location>
        <begin position="310"/>
        <end position="352"/>
    </location>
</feature>
<dbReference type="Proteomes" id="UP001314170">
    <property type="component" value="Unassembled WGS sequence"/>
</dbReference>
<dbReference type="GO" id="GO:0005634">
    <property type="term" value="C:nucleus"/>
    <property type="evidence" value="ECO:0007669"/>
    <property type="project" value="UniProtKB-SubCell"/>
</dbReference>
<dbReference type="Pfam" id="PF06203">
    <property type="entry name" value="CCT"/>
    <property type="match status" value="1"/>
</dbReference>
<comment type="subcellular location">
    <subcellularLocation>
        <location evidence="1 4">Nucleus</location>
    </subcellularLocation>
</comment>
<dbReference type="PROSITE" id="PS51017">
    <property type="entry name" value="CCT"/>
    <property type="match status" value="1"/>
</dbReference>
<accession>A0AAV1R2Z9</accession>
<proteinExistence type="predicted"/>
<keyword evidence="3 4" id="KW-0539">Nucleus</keyword>
<evidence type="ECO:0000313" key="6">
    <source>
        <dbReference type="EMBL" id="CAK7328377.1"/>
    </source>
</evidence>
<dbReference type="PANTHER" id="PTHR31717">
    <property type="entry name" value="ZINC FINGER PROTEIN CONSTANS-LIKE 10"/>
    <property type="match status" value="1"/>
</dbReference>
<dbReference type="EMBL" id="CAWUPB010000893">
    <property type="protein sequence ID" value="CAK7328377.1"/>
    <property type="molecule type" value="Genomic_DNA"/>
</dbReference>
<gene>
    <name evidence="6" type="ORF">DCAF_LOCUS6099</name>
</gene>
<sequence length="392" mass="43212">MLCLSSISFSVSSLHNRNPVEGFTDCPPVIELASLFGFDLKSKVVAGSDPGSCLFEQKVANFQDFVVPSGDSSVFSSSGKSRQGVYEQLVELGKRGMVRVNGDGTELGPLTPPSRCAGQRNLESLEFENGDEESLHQQTPFTSLLMLPNHVDATESDCVSDLDFLWDCSSTYQEAQVWDFQVGTSKDCSEPGPQGEGYDVKDPGFVIKNYVDFTEEGAFTTQKVMGDAHLMSRCSTTSEDNFSRNVSYSTEVKSFSNQQLSSYKPATEIGLSPESMTGEPKTCSSTAHIQVTDQPFLAWIETLNETKQMGDAELFAQNRGNAMLRYDKRIRYESRKARADTRKRVKGRFQPAGSGLAVYDGGLWPNSWEGRLELNAIIQVPGCLVLSNMLHR</sequence>
<comment type="caution">
    <text evidence="6">The sequence shown here is derived from an EMBL/GenBank/DDBJ whole genome shotgun (WGS) entry which is preliminary data.</text>
</comment>
<evidence type="ECO:0000256" key="4">
    <source>
        <dbReference type="PROSITE-ProRule" id="PRU00357"/>
    </source>
</evidence>
<protein>
    <recommendedName>
        <fullName evidence="5">CCT domain-containing protein</fullName>
    </recommendedName>
</protein>
<dbReference type="PANTHER" id="PTHR31717:SF65">
    <property type="entry name" value="ZINC FINGER PROTEIN CONSTANS-LIKE 14-LIKE"/>
    <property type="match status" value="1"/>
</dbReference>
<evidence type="ECO:0000256" key="1">
    <source>
        <dbReference type="ARBA" id="ARBA00004123"/>
    </source>
</evidence>
<evidence type="ECO:0000256" key="3">
    <source>
        <dbReference type="ARBA" id="ARBA00023242"/>
    </source>
</evidence>
<organism evidence="6 7">
    <name type="scientific">Dovyalis caffra</name>
    <dbReference type="NCBI Taxonomy" id="77055"/>
    <lineage>
        <taxon>Eukaryota</taxon>
        <taxon>Viridiplantae</taxon>
        <taxon>Streptophyta</taxon>
        <taxon>Embryophyta</taxon>
        <taxon>Tracheophyta</taxon>
        <taxon>Spermatophyta</taxon>
        <taxon>Magnoliopsida</taxon>
        <taxon>eudicotyledons</taxon>
        <taxon>Gunneridae</taxon>
        <taxon>Pentapetalae</taxon>
        <taxon>rosids</taxon>
        <taxon>fabids</taxon>
        <taxon>Malpighiales</taxon>
        <taxon>Salicaceae</taxon>
        <taxon>Flacourtieae</taxon>
        <taxon>Dovyalis</taxon>
    </lineage>
</organism>
<evidence type="ECO:0000256" key="2">
    <source>
        <dbReference type="ARBA" id="ARBA00022737"/>
    </source>
</evidence>
<dbReference type="InterPro" id="IPR010402">
    <property type="entry name" value="CCT_domain"/>
</dbReference>
<name>A0AAV1R2Z9_9ROSI</name>